<keyword evidence="4" id="KW-1185">Reference proteome</keyword>
<evidence type="ECO:0000256" key="2">
    <source>
        <dbReference type="SAM" id="Phobius"/>
    </source>
</evidence>
<feature type="region of interest" description="Disordered" evidence="1">
    <location>
        <begin position="415"/>
        <end position="434"/>
    </location>
</feature>
<reference evidence="3" key="1">
    <citation type="submission" date="2021-07" db="EMBL/GenBank/DDBJ databases">
        <title>Studies on halocins as antimicrobial molecules from haloarchaea.</title>
        <authorList>
            <person name="Kumar S."/>
            <person name="Khare S.K."/>
        </authorList>
    </citation>
    <scope>NUCLEOTIDE SEQUENCE</scope>
    <source>
        <strain evidence="3">NCIM 5678</strain>
    </source>
</reference>
<feature type="transmembrane region" description="Helical" evidence="2">
    <location>
        <begin position="106"/>
        <end position="130"/>
    </location>
</feature>
<sequence length="434" mass="48644">MLMVQWRTLQNSLTRANLTFLVAIFLPAAGLTILDWSVVTLGTFFWAEGGLVLAWSSAKSLCAYPVSDFQFRGYGQFTFTGFTEKKGGIHVVSGAPPVYPRNLPNIFVYLFLGAGWLLFAVLFVIDSPFALVANTQPPTDSALVWLLAFSAVACVRHVFESTDVYTRNEQYKTYTSYALNHRAIEYCIVLAPLVFLTRAEIPTTETLAWSLFGMKAGYELLRHRPGQLDHWNNSVTQRLGLAPTETHPTHLDAIDRQPEMSVLTDPRATLSAAWPFALTSGLILPYWLFTGLCLLPLVVTGGAQRLVRVFIPVWLFATAIVAMLFLPLKIGEYVFHYHWMEYCLVDTEIVGYDRLLEQVQWRIDRSEITEVTEVSSLAHYTDEVHDTQTVRITTDDTSVVLAHLPTDADIDELLSTGASETSSKDDYPVTSPRT</sequence>
<feature type="transmembrane region" description="Helical" evidence="2">
    <location>
        <begin position="306"/>
        <end position="326"/>
    </location>
</feature>
<keyword evidence="2" id="KW-1133">Transmembrane helix</keyword>
<organism evidence="3 4">
    <name type="scientific">Haloferax larsenii</name>
    <dbReference type="NCBI Taxonomy" id="302484"/>
    <lineage>
        <taxon>Archaea</taxon>
        <taxon>Methanobacteriati</taxon>
        <taxon>Methanobacteriota</taxon>
        <taxon>Stenosarchaea group</taxon>
        <taxon>Halobacteria</taxon>
        <taxon>Halobacteriales</taxon>
        <taxon>Haloferacaceae</taxon>
        <taxon>Haloferax</taxon>
    </lineage>
</organism>
<accession>A0ABY5RGW0</accession>
<evidence type="ECO:0000313" key="4">
    <source>
        <dbReference type="Proteomes" id="UP001058330"/>
    </source>
</evidence>
<dbReference type="EMBL" id="CP078063">
    <property type="protein sequence ID" value="UVE50405.1"/>
    <property type="molecule type" value="Genomic_DNA"/>
</dbReference>
<evidence type="ECO:0008006" key="5">
    <source>
        <dbReference type="Google" id="ProtNLM"/>
    </source>
</evidence>
<dbReference type="Proteomes" id="UP001058330">
    <property type="component" value="Chromosome"/>
</dbReference>
<feature type="transmembrane region" description="Helical" evidence="2">
    <location>
        <begin position="273"/>
        <end position="299"/>
    </location>
</feature>
<keyword evidence="2" id="KW-0812">Transmembrane</keyword>
<proteinExistence type="predicted"/>
<gene>
    <name evidence="3" type="ORF">KU306_00400</name>
</gene>
<feature type="transmembrane region" description="Helical" evidence="2">
    <location>
        <begin position="142"/>
        <end position="159"/>
    </location>
</feature>
<evidence type="ECO:0000313" key="3">
    <source>
        <dbReference type="EMBL" id="UVE50405.1"/>
    </source>
</evidence>
<feature type="transmembrane region" description="Helical" evidence="2">
    <location>
        <begin position="20"/>
        <end position="47"/>
    </location>
</feature>
<name>A0ABY5RGW0_HALLR</name>
<keyword evidence="2" id="KW-0472">Membrane</keyword>
<evidence type="ECO:0000256" key="1">
    <source>
        <dbReference type="SAM" id="MobiDB-lite"/>
    </source>
</evidence>
<protein>
    <recommendedName>
        <fullName evidence="5">PH domain-containing protein</fullName>
    </recommendedName>
</protein>